<evidence type="ECO:0000313" key="3">
    <source>
        <dbReference type="Proteomes" id="UP000315751"/>
    </source>
</evidence>
<dbReference type="InterPro" id="IPR038020">
    <property type="entry name" value="MbtH-like_sf"/>
</dbReference>
<dbReference type="InterPro" id="IPR005153">
    <property type="entry name" value="MbtH-like_dom"/>
</dbReference>
<feature type="domain" description="MbtH-like" evidence="1">
    <location>
        <begin position="1"/>
        <end position="50"/>
    </location>
</feature>
<evidence type="ECO:0000259" key="1">
    <source>
        <dbReference type="SMART" id="SM00923"/>
    </source>
</evidence>
<dbReference type="AlphaFoldDB" id="A0A560GYN6"/>
<dbReference type="SUPFAM" id="SSF160582">
    <property type="entry name" value="MbtH-like"/>
    <property type="match status" value="1"/>
</dbReference>
<dbReference type="Proteomes" id="UP000315751">
    <property type="component" value="Unassembled WGS sequence"/>
</dbReference>
<keyword evidence="3" id="KW-1185">Reference proteome</keyword>
<proteinExistence type="predicted"/>
<comment type="caution">
    <text evidence="2">The sequence shown here is derived from an EMBL/GenBank/DDBJ whole genome shotgun (WGS) entry which is preliminary data.</text>
</comment>
<dbReference type="SMART" id="SM00923">
    <property type="entry name" value="MbtH"/>
    <property type="match status" value="1"/>
</dbReference>
<protein>
    <submittedName>
        <fullName evidence="2">MbtH protein</fullName>
    </submittedName>
</protein>
<dbReference type="Gene3D" id="3.90.820.10">
    <property type="entry name" value="Structural Genomics, Unknown Function 30-nov-00 1gh9 Mol_id"/>
    <property type="match status" value="1"/>
</dbReference>
<dbReference type="PANTHER" id="PTHR38444:SF1">
    <property type="entry name" value="ENTEROBACTIN BIOSYNTHESIS PROTEIN YBDZ"/>
    <property type="match status" value="1"/>
</dbReference>
<dbReference type="InterPro" id="IPR037407">
    <property type="entry name" value="MLP_fam"/>
</dbReference>
<sequence length="65" mass="7180">MAFEDDAPCQVLANLSGRYSLWPLNHAIPDGWRAIGFSGPKADCMAYVDKVWTNILTQDRPTPSA</sequence>
<organism evidence="2 3">
    <name type="scientific">Nitrospirillum amazonense</name>
    <dbReference type="NCBI Taxonomy" id="28077"/>
    <lineage>
        <taxon>Bacteria</taxon>
        <taxon>Pseudomonadati</taxon>
        <taxon>Pseudomonadota</taxon>
        <taxon>Alphaproteobacteria</taxon>
        <taxon>Rhodospirillales</taxon>
        <taxon>Azospirillaceae</taxon>
        <taxon>Nitrospirillum</taxon>
    </lineage>
</organism>
<evidence type="ECO:0000313" key="2">
    <source>
        <dbReference type="EMBL" id="TWB39132.1"/>
    </source>
</evidence>
<dbReference type="GO" id="GO:0019290">
    <property type="term" value="P:siderophore biosynthetic process"/>
    <property type="evidence" value="ECO:0007669"/>
    <property type="project" value="TreeGrafter"/>
</dbReference>
<dbReference type="GO" id="GO:0005829">
    <property type="term" value="C:cytosol"/>
    <property type="evidence" value="ECO:0007669"/>
    <property type="project" value="TreeGrafter"/>
</dbReference>
<dbReference type="EMBL" id="VITR01000011">
    <property type="protein sequence ID" value="TWB39132.1"/>
    <property type="molecule type" value="Genomic_DNA"/>
</dbReference>
<gene>
    <name evidence="2" type="ORF">FBZ90_111129</name>
</gene>
<name>A0A560GYN6_9PROT</name>
<accession>A0A560GYN6</accession>
<dbReference type="OrthoDB" id="7584480at2"/>
<dbReference type="RefSeq" id="WP_145734519.1">
    <property type="nucleotide sequence ID" value="NZ_VITR01000011.1"/>
</dbReference>
<dbReference type="Pfam" id="PF03621">
    <property type="entry name" value="MbtH"/>
    <property type="match status" value="1"/>
</dbReference>
<reference evidence="2 3" key="1">
    <citation type="submission" date="2019-06" db="EMBL/GenBank/DDBJ databases">
        <title>Genomic Encyclopedia of Type Strains, Phase IV (KMG-V): Genome sequencing to study the core and pangenomes of soil and plant-associated prokaryotes.</title>
        <authorList>
            <person name="Whitman W."/>
        </authorList>
    </citation>
    <scope>NUCLEOTIDE SEQUENCE [LARGE SCALE GENOMIC DNA]</scope>
    <source>
        <strain evidence="2 3">BR 11622</strain>
    </source>
</reference>
<dbReference type="PANTHER" id="PTHR38444">
    <property type="entry name" value="ENTEROBACTIN BIOSYNTHESIS PROTEIN YBDZ"/>
    <property type="match status" value="1"/>
</dbReference>